<gene>
    <name evidence="1" type="ORF">QQ020_11080</name>
</gene>
<dbReference type="Gene3D" id="2.60.120.1390">
    <property type="match status" value="1"/>
</dbReference>
<reference evidence="1" key="1">
    <citation type="submission" date="2023-06" db="EMBL/GenBank/DDBJ databases">
        <title>Genomic of Agaribacillus aureum.</title>
        <authorList>
            <person name="Wang G."/>
        </authorList>
    </citation>
    <scope>NUCLEOTIDE SEQUENCE</scope>
    <source>
        <strain evidence="1">BMA12</strain>
    </source>
</reference>
<sequence>MRNRTKNFLFIALIFSGIQTVLLYQVTAQELYTTPSKNTVTRWISPENPDGEKGKAGLTNKGAKGNAFYIVQPGETKNLLDIKGAGIIQRMWMSGTIAKNPEQRRAVVINMYWDGAGKPAVSAPIGDFFGNALGVMRPFDSELFSNPEGRSFNFTIPMPYRNGAKIEIVNESSSQVLFWYDINVQQMESIPGDAMYFHAYWRRDPKTKLGQDFILLPKVEGTGRFLGTHIGVIGDKKYLGTWFGEGEVKVYLDGDTDNPSLMGTGTEDYIGTGWGQGVFYGQRFGSLISEKELDLYSFYRYHTTDAVYFQQDCKVTIQQMGSANRELLRKMTNNGVEVIPVWQLQTHGQSATNGQGKPMEHIRLLDMDNPPDVLSDDFLDGLATNYYRSDDVSATTYFYLHKPESNLPALAPVKMRLKDMKEKVWDKLK</sequence>
<dbReference type="RefSeq" id="WP_346757911.1">
    <property type="nucleotide sequence ID" value="NZ_JAUJEB010000001.1"/>
</dbReference>
<proteinExistence type="predicted"/>
<evidence type="ECO:0000313" key="2">
    <source>
        <dbReference type="Proteomes" id="UP001172083"/>
    </source>
</evidence>
<accession>A0ABT8L4E7</accession>
<dbReference type="Proteomes" id="UP001172083">
    <property type="component" value="Unassembled WGS sequence"/>
</dbReference>
<keyword evidence="2" id="KW-1185">Reference proteome</keyword>
<name>A0ABT8L4E7_9BACT</name>
<comment type="caution">
    <text evidence="1">The sequence shown here is derived from an EMBL/GenBank/DDBJ whole genome shotgun (WGS) entry which is preliminary data.</text>
</comment>
<dbReference type="Pfam" id="PF11175">
    <property type="entry name" value="DUF2961"/>
    <property type="match status" value="1"/>
</dbReference>
<organism evidence="1 2">
    <name type="scientific">Agaribacillus aureus</name>
    <dbReference type="NCBI Taxonomy" id="3051825"/>
    <lineage>
        <taxon>Bacteria</taxon>
        <taxon>Pseudomonadati</taxon>
        <taxon>Bacteroidota</taxon>
        <taxon>Cytophagia</taxon>
        <taxon>Cytophagales</taxon>
        <taxon>Splendidivirgaceae</taxon>
        <taxon>Agaribacillus</taxon>
    </lineage>
</organism>
<dbReference type="EMBL" id="JAUJEB010000001">
    <property type="protein sequence ID" value="MDN5212594.1"/>
    <property type="molecule type" value="Genomic_DNA"/>
</dbReference>
<evidence type="ECO:0000313" key="1">
    <source>
        <dbReference type="EMBL" id="MDN5212594.1"/>
    </source>
</evidence>
<protein>
    <submittedName>
        <fullName evidence="1">DUF2961 domain-containing protein</fullName>
    </submittedName>
</protein>
<dbReference type="InterPro" id="IPR021345">
    <property type="entry name" value="DUF2961"/>
</dbReference>